<evidence type="ECO:0000256" key="1">
    <source>
        <dbReference type="ARBA" id="ARBA00022714"/>
    </source>
</evidence>
<dbReference type="OrthoDB" id="3213360at2"/>
<dbReference type="PANTHER" id="PTHR40562:SF1">
    <property type="entry name" value="NITRITE REDUCTASE (NADH) SMALL SUBUNIT"/>
    <property type="match status" value="1"/>
</dbReference>
<evidence type="ECO:0000259" key="7">
    <source>
        <dbReference type="PROSITE" id="PS51296"/>
    </source>
</evidence>
<dbReference type="InterPro" id="IPR012748">
    <property type="entry name" value="Rieske-like_NirD"/>
</dbReference>
<keyword evidence="9" id="KW-1185">Reference proteome</keyword>
<dbReference type="Pfam" id="PF13806">
    <property type="entry name" value="Rieske_2"/>
    <property type="match status" value="1"/>
</dbReference>
<protein>
    <submittedName>
        <fullName evidence="8">Assimilatory nitrite reductase (NAD(P)H) small subunit</fullName>
    </submittedName>
</protein>
<sequence>MTTTADTTWVAVCPLADLAVERGAAALLGDVQVALFRLADGTVHAVQQLDPFSGANVMSRGIVGTRGGEPTVAGPMYKQVYSLRSGLCLDPVGYEPRPGHEPVLVTYPVDVRGGVVHVGAAR</sequence>
<dbReference type="RefSeq" id="WP_029252002.1">
    <property type="nucleotide sequence ID" value="NZ_LT629776.1"/>
</dbReference>
<reference evidence="8 9" key="1">
    <citation type="submission" date="2016-10" db="EMBL/GenBank/DDBJ databases">
        <authorList>
            <person name="de Groot N.N."/>
        </authorList>
    </citation>
    <scope>NUCLEOTIDE SEQUENCE [LARGE SCALE GENOMIC DNA]</scope>
    <source>
        <strain evidence="8 9">DSM 22126</strain>
    </source>
</reference>
<dbReference type="InterPro" id="IPR036922">
    <property type="entry name" value="Rieske_2Fe-2S_sf"/>
</dbReference>
<gene>
    <name evidence="8" type="ORF">SAMN04489860_2656</name>
</gene>
<evidence type="ECO:0000256" key="4">
    <source>
        <dbReference type="ARBA" id="ARBA00023004"/>
    </source>
</evidence>
<dbReference type="eggNOG" id="COG2146">
    <property type="taxonomic scope" value="Bacteria"/>
</dbReference>
<keyword evidence="3" id="KW-0560">Oxidoreductase</keyword>
<dbReference type="InterPro" id="IPR017941">
    <property type="entry name" value="Rieske_2Fe-2S"/>
</dbReference>
<keyword evidence="5" id="KW-0411">Iron-sulfur</keyword>
<dbReference type="Proteomes" id="UP000185663">
    <property type="component" value="Chromosome I"/>
</dbReference>
<dbReference type="PROSITE" id="PS51300">
    <property type="entry name" value="NIRD"/>
    <property type="match status" value="1"/>
</dbReference>
<dbReference type="AlphaFoldDB" id="A0A1H1W0A3"/>
<dbReference type="GO" id="GO:0008942">
    <property type="term" value="F:nitrite reductase [NAD(P)H] activity"/>
    <property type="evidence" value="ECO:0007669"/>
    <property type="project" value="InterPro"/>
</dbReference>
<evidence type="ECO:0000313" key="8">
    <source>
        <dbReference type="EMBL" id="SDS89916.1"/>
    </source>
</evidence>
<keyword evidence="1" id="KW-0001">2Fe-2S</keyword>
<evidence type="ECO:0000256" key="6">
    <source>
        <dbReference type="ARBA" id="ARBA00023063"/>
    </source>
</evidence>
<dbReference type="InterPro" id="IPR017881">
    <property type="entry name" value="NirD"/>
</dbReference>
<keyword evidence="6" id="KW-0534">Nitrate assimilation</keyword>
<feature type="domain" description="Rieske" evidence="7">
    <location>
        <begin position="10"/>
        <end position="118"/>
    </location>
</feature>
<keyword evidence="4" id="KW-0408">Iron</keyword>
<evidence type="ECO:0000256" key="2">
    <source>
        <dbReference type="ARBA" id="ARBA00022723"/>
    </source>
</evidence>
<proteinExistence type="predicted"/>
<evidence type="ECO:0000256" key="3">
    <source>
        <dbReference type="ARBA" id="ARBA00023002"/>
    </source>
</evidence>
<dbReference type="PROSITE" id="PS51296">
    <property type="entry name" value="RIESKE"/>
    <property type="match status" value="1"/>
</dbReference>
<dbReference type="Gene3D" id="2.102.10.10">
    <property type="entry name" value="Rieske [2Fe-2S] iron-sulphur domain"/>
    <property type="match status" value="1"/>
</dbReference>
<dbReference type="GO" id="GO:0042128">
    <property type="term" value="P:nitrate assimilation"/>
    <property type="evidence" value="ECO:0007669"/>
    <property type="project" value="UniProtKB-KW"/>
</dbReference>
<accession>A0A1H1W0A3</accession>
<dbReference type="STRING" id="545619.SAMN04489860_2656"/>
<evidence type="ECO:0000313" key="9">
    <source>
        <dbReference type="Proteomes" id="UP000185663"/>
    </source>
</evidence>
<dbReference type="NCBIfam" id="TIGR02378">
    <property type="entry name" value="nirD_assim_sml"/>
    <property type="match status" value="1"/>
</dbReference>
<organism evidence="8 9">
    <name type="scientific">Paraoerskovia marina</name>
    <dbReference type="NCBI Taxonomy" id="545619"/>
    <lineage>
        <taxon>Bacteria</taxon>
        <taxon>Bacillati</taxon>
        <taxon>Actinomycetota</taxon>
        <taxon>Actinomycetes</taxon>
        <taxon>Micrococcales</taxon>
        <taxon>Cellulomonadaceae</taxon>
        <taxon>Paraoerskovia</taxon>
    </lineage>
</organism>
<dbReference type="PANTHER" id="PTHR40562">
    <property type="match status" value="1"/>
</dbReference>
<dbReference type="CDD" id="cd03529">
    <property type="entry name" value="Rieske_NirD"/>
    <property type="match status" value="1"/>
</dbReference>
<dbReference type="GO" id="GO:0004497">
    <property type="term" value="F:monooxygenase activity"/>
    <property type="evidence" value="ECO:0007669"/>
    <property type="project" value="UniProtKB-ARBA"/>
</dbReference>
<dbReference type="SUPFAM" id="SSF50022">
    <property type="entry name" value="ISP domain"/>
    <property type="match status" value="1"/>
</dbReference>
<evidence type="ECO:0000256" key="5">
    <source>
        <dbReference type="ARBA" id="ARBA00023014"/>
    </source>
</evidence>
<name>A0A1H1W0A3_9CELL</name>
<dbReference type="EMBL" id="LT629776">
    <property type="protein sequence ID" value="SDS89916.1"/>
    <property type="molecule type" value="Genomic_DNA"/>
</dbReference>
<dbReference type="GO" id="GO:0051537">
    <property type="term" value="F:2 iron, 2 sulfur cluster binding"/>
    <property type="evidence" value="ECO:0007669"/>
    <property type="project" value="UniProtKB-KW"/>
</dbReference>
<keyword evidence="2" id="KW-0479">Metal-binding</keyword>
<dbReference type="GO" id="GO:0016705">
    <property type="term" value="F:oxidoreductase activity, acting on paired donors, with incorporation or reduction of molecular oxygen"/>
    <property type="evidence" value="ECO:0007669"/>
    <property type="project" value="UniProtKB-ARBA"/>
</dbReference>
<dbReference type="GO" id="GO:0046872">
    <property type="term" value="F:metal ion binding"/>
    <property type="evidence" value="ECO:0007669"/>
    <property type="project" value="UniProtKB-KW"/>
</dbReference>